<dbReference type="KEGG" id="rde:RD1_3710"/>
<accession>Q162B1</accession>
<dbReference type="InterPro" id="IPR037401">
    <property type="entry name" value="SnoaL-like"/>
</dbReference>
<dbReference type="eggNOG" id="COG3631">
    <property type="taxonomic scope" value="Bacteria"/>
</dbReference>
<dbReference type="Gene3D" id="3.10.450.50">
    <property type="match status" value="1"/>
</dbReference>
<gene>
    <name evidence="3" type="ordered locus">RD1_3710</name>
</gene>
<dbReference type="InterPro" id="IPR032710">
    <property type="entry name" value="NTF2-like_dom_sf"/>
</dbReference>
<name>Q162B1_ROSDO</name>
<protein>
    <recommendedName>
        <fullName evidence="2">SnoaL-like domain-containing protein</fullName>
    </recommendedName>
</protein>
<evidence type="ECO:0000256" key="1">
    <source>
        <dbReference type="SAM" id="SignalP"/>
    </source>
</evidence>
<reference evidence="3 4" key="1">
    <citation type="journal article" date="2007" name="J. Bacteriol.">
        <title>The complete genome sequence of Roseobacter denitrificans reveals a mixotrophic rather than photosynthetic metabolism.</title>
        <authorList>
            <person name="Swingley W.D."/>
            <person name="Sadekar S."/>
            <person name="Mastrian S.D."/>
            <person name="Matthies H.J."/>
            <person name="Hao J."/>
            <person name="Ramos H."/>
            <person name="Acharya C.R."/>
            <person name="Conrad A.L."/>
            <person name="Taylor H.L."/>
            <person name="Dejesa L.C."/>
            <person name="Shah M.K."/>
            <person name="O'huallachain M.E."/>
            <person name="Lince M.T."/>
            <person name="Blankenship R.E."/>
            <person name="Beatty J.T."/>
            <person name="Touchman J.W."/>
        </authorList>
    </citation>
    <scope>NUCLEOTIDE SEQUENCE [LARGE SCALE GENOMIC DNA]</scope>
    <source>
        <strain evidence="4">ATCC 33942 / OCh 114</strain>
    </source>
</reference>
<sequence>MADIAPPRKAITMKHIILAALLAVPLPAAADDEAAILTTIKGIATAADAQDWSRLDMKFGDHVTLNQLSLETDQGARVKERTVIEIWAELLPRFDSTRHEISQIEVLGVSSIVARATARYHATYDLGGQTWEQTGRLDYVLKNTDAGWRVVALNTTPEWENRHLSDLFMPEQPQNS</sequence>
<evidence type="ECO:0000259" key="2">
    <source>
        <dbReference type="Pfam" id="PF13577"/>
    </source>
</evidence>
<evidence type="ECO:0000313" key="3">
    <source>
        <dbReference type="EMBL" id="ABG33182.1"/>
    </source>
</evidence>
<feature type="signal peptide" evidence="1">
    <location>
        <begin position="1"/>
        <end position="30"/>
    </location>
</feature>
<feature type="domain" description="SnoaL-like" evidence="2">
    <location>
        <begin position="30"/>
        <end position="152"/>
    </location>
</feature>
<keyword evidence="4" id="KW-1185">Reference proteome</keyword>
<dbReference type="HOGENOM" id="CLU_1593312_0_0_5"/>
<dbReference type="AlphaFoldDB" id="Q162B1"/>
<organism evidence="3 4">
    <name type="scientific">Roseobacter denitrificans (strain ATCC 33942 / OCh 114)</name>
    <name type="common">Erythrobacter sp. (strain OCh 114)</name>
    <name type="synonym">Roseobacter denitrificans</name>
    <dbReference type="NCBI Taxonomy" id="375451"/>
    <lineage>
        <taxon>Bacteria</taxon>
        <taxon>Pseudomonadati</taxon>
        <taxon>Pseudomonadota</taxon>
        <taxon>Alphaproteobacteria</taxon>
        <taxon>Rhodobacterales</taxon>
        <taxon>Roseobacteraceae</taxon>
        <taxon>Roseobacter</taxon>
    </lineage>
</organism>
<dbReference type="SUPFAM" id="SSF54427">
    <property type="entry name" value="NTF2-like"/>
    <property type="match status" value="1"/>
</dbReference>
<dbReference type="Pfam" id="PF13577">
    <property type="entry name" value="SnoaL_4"/>
    <property type="match status" value="1"/>
</dbReference>
<feature type="chain" id="PRO_5004183759" description="SnoaL-like domain-containing protein" evidence="1">
    <location>
        <begin position="31"/>
        <end position="176"/>
    </location>
</feature>
<keyword evidence="1" id="KW-0732">Signal</keyword>
<proteinExistence type="predicted"/>
<evidence type="ECO:0000313" key="4">
    <source>
        <dbReference type="Proteomes" id="UP000007029"/>
    </source>
</evidence>
<dbReference type="Proteomes" id="UP000007029">
    <property type="component" value="Chromosome"/>
</dbReference>
<dbReference type="EMBL" id="CP000362">
    <property type="protein sequence ID" value="ABG33182.1"/>
    <property type="molecule type" value="Genomic_DNA"/>
</dbReference>